<keyword evidence="1" id="KW-1133">Transmembrane helix</keyword>
<dbReference type="EMBL" id="OU015568">
    <property type="protein sequence ID" value="CAG5086256.1"/>
    <property type="molecule type" value="Genomic_DNA"/>
</dbReference>
<keyword evidence="1" id="KW-0472">Membrane</keyword>
<keyword evidence="1" id="KW-0812">Transmembrane</keyword>
<protein>
    <submittedName>
        <fullName evidence="2">Oidioi.mRNA.OKI2018_I69.PAR.g11156.t1.cds</fullName>
    </submittedName>
</protein>
<feature type="transmembrane region" description="Helical" evidence="1">
    <location>
        <begin position="212"/>
        <end position="239"/>
    </location>
</feature>
<evidence type="ECO:0000313" key="3">
    <source>
        <dbReference type="Proteomes" id="UP001158576"/>
    </source>
</evidence>
<accession>A0ABN7RXL1</accession>
<evidence type="ECO:0000313" key="2">
    <source>
        <dbReference type="EMBL" id="CAG5086256.1"/>
    </source>
</evidence>
<dbReference type="Proteomes" id="UP001158576">
    <property type="component" value="Chromosome PAR"/>
</dbReference>
<organism evidence="2 3">
    <name type="scientific">Oikopleura dioica</name>
    <name type="common">Tunicate</name>
    <dbReference type="NCBI Taxonomy" id="34765"/>
    <lineage>
        <taxon>Eukaryota</taxon>
        <taxon>Metazoa</taxon>
        <taxon>Chordata</taxon>
        <taxon>Tunicata</taxon>
        <taxon>Appendicularia</taxon>
        <taxon>Copelata</taxon>
        <taxon>Oikopleuridae</taxon>
        <taxon>Oikopleura</taxon>
    </lineage>
</organism>
<name>A0ABN7RXL1_OIKDI</name>
<keyword evidence="3" id="KW-1185">Reference proteome</keyword>
<sequence length="247" mass="27803">MEEVAAFYWNCRRYDVFGAMVTAWIWLCFNKAIIGVSFCYGSAITHRNVFYEYAVVWLICIINFIACCLIFTYYFDYGAISMLRGSLAMSCLALIFSTLLAIQVIRELCMSKNQQVRANAVAETNATTQFDQNGNLAPPPYQNQPQPQQQPVVVQTVAAPPPPPPVAPTYVRLPNGQLQLIQTVQQQTPQTVYVTNPAPQPVYPVKTSEQHFYSFAVAQTLLMMTNIAFSAICVGYLAYGLDQCYYY</sequence>
<feature type="transmembrane region" description="Helical" evidence="1">
    <location>
        <begin position="55"/>
        <end position="75"/>
    </location>
</feature>
<feature type="transmembrane region" description="Helical" evidence="1">
    <location>
        <begin position="87"/>
        <end position="105"/>
    </location>
</feature>
<evidence type="ECO:0000256" key="1">
    <source>
        <dbReference type="SAM" id="Phobius"/>
    </source>
</evidence>
<proteinExistence type="predicted"/>
<reference evidence="2 3" key="1">
    <citation type="submission" date="2021-04" db="EMBL/GenBank/DDBJ databases">
        <authorList>
            <person name="Bliznina A."/>
        </authorList>
    </citation>
    <scope>NUCLEOTIDE SEQUENCE [LARGE SCALE GENOMIC DNA]</scope>
</reference>
<feature type="transmembrane region" description="Helical" evidence="1">
    <location>
        <begin position="23"/>
        <end position="43"/>
    </location>
</feature>
<gene>
    <name evidence="2" type="ORF">OKIOD_LOCUS2714</name>
</gene>